<accession>A0ABM8HTT9</accession>
<dbReference type="PANTHER" id="PTHR33531:SF7">
    <property type="entry name" value="HYPOTHETICAL MEMBRANE PROTEIN, CONSERVED"/>
    <property type="match status" value="1"/>
</dbReference>
<dbReference type="CDD" id="cd01045">
    <property type="entry name" value="Ferritin_like_AB"/>
    <property type="match status" value="1"/>
</dbReference>
<dbReference type="SUPFAM" id="SSF47240">
    <property type="entry name" value="Ferritin-like"/>
    <property type="match status" value="1"/>
</dbReference>
<gene>
    <name evidence="2" type="ORF">DESUT3_11850</name>
</gene>
<protein>
    <submittedName>
        <fullName evidence="2">Ferritin</fullName>
    </submittedName>
</protein>
<dbReference type="EMBL" id="AP024355">
    <property type="protein sequence ID" value="BCR04116.1"/>
    <property type="molecule type" value="Genomic_DNA"/>
</dbReference>
<keyword evidence="3" id="KW-1185">Reference proteome</keyword>
<organism evidence="2 3">
    <name type="scientific">Desulfuromonas versatilis</name>
    <dbReference type="NCBI Taxonomy" id="2802975"/>
    <lineage>
        <taxon>Bacteria</taxon>
        <taxon>Pseudomonadati</taxon>
        <taxon>Thermodesulfobacteriota</taxon>
        <taxon>Desulfuromonadia</taxon>
        <taxon>Desulfuromonadales</taxon>
        <taxon>Desulfuromonadaceae</taxon>
        <taxon>Desulfuromonas</taxon>
    </lineage>
</organism>
<reference evidence="2 3" key="1">
    <citation type="journal article" date="2016" name="C (Basel)">
        <title>Selective Growth of and Electricity Production by Marine Exoelectrogenic Bacteria in Self-Aggregated Hydrogel of Microbially Reduced Graphene Oxide.</title>
        <authorList>
            <person name="Yoshida N."/>
            <person name="Goto Y."/>
            <person name="Miyata Y."/>
        </authorList>
    </citation>
    <scope>NUCLEOTIDE SEQUENCE [LARGE SCALE GENOMIC DNA]</scope>
    <source>
        <strain evidence="2 3">NIT-T3</strain>
    </source>
</reference>
<evidence type="ECO:0000259" key="1">
    <source>
        <dbReference type="Pfam" id="PF02915"/>
    </source>
</evidence>
<dbReference type="InterPro" id="IPR003251">
    <property type="entry name" value="Rr_diiron-bd_dom"/>
</dbReference>
<sequence>MNVFDFAMDVERSGMKYYRRLANKTENKGIRRIFSMMAKDEEMLLRRFQAMRGRVQNTTMEDSRVLDYAANIFEGLLDDNDALRMETDLDAYNYVLEVEKAICQLYRDAAEREKNDEVRGLLRKIGAEEHRELESLEKIYDFVNAPNEYLAWGEFSNLDEFHNFGRYEG</sequence>
<reference evidence="2 3" key="2">
    <citation type="journal article" date="2021" name="Int. J. Syst. Evol. Microbiol.">
        <title>Isolation and Polyphasic Characterization of Desulfuromonas versatilis sp. Nov., an Electrogenic Bacteria Capable of Versatile Metabolism Isolated from a Graphene Oxide-Reducing Enrichment Culture.</title>
        <authorList>
            <person name="Xie L."/>
            <person name="Yoshida N."/>
            <person name="Ishii S."/>
            <person name="Meng L."/>
        </authorList>
    </citation>
    <scope>NUCLEOTIDE SEQUENCE [LARGE SCALE GENOMIC DNA]</scope>
    <source>
        <strain evidence="2 3">NIT-T3</strain>
    </source>
</reference>
<dbReference type="PANTHER" id="PTHR33531">
    <property type="entry name" value="RUBRERYTHRIN SUBFAMILY"/>
    <property type="match status" value="1"/>
</dbReference>
<dbReference type="Gene3D" id="1.20.1260.10">
    <property type="match status" value="1"/>
</dbReference>
<name>A0ABM8HTT9_9BACT</name>
<dbReference type="RefSeq" id="WP_221251538.1">
    <property type="nucleotide sequence ID" value="NZ_AP024355.1"/>
</dbReference>
<dbReference type="InterPro" id="IPR009078">
    <property type="entry name" value="Ferritin-like_SF"/>
</dbReference>
<dbReference type="Proteomes" id="UP001319827">
    <property type="component" value="Chromosome"/>
</dbReference>
<feature type="domain" description="Rubrerythrin diiron-binding" evidence="1">
    <location>
        <begin position="5"/>
        <end position="139"/>
    </location>
</feature>
<dbReference type="InterPro" id="IPR012347">
    <property type="entry name" value="Ferritin-like"/>
</dbReference>
<evidence type="ECO:0000313" key="3">
    <source>
        <dbReference type="Proteomes" id="UP001319827"/>
    </source>
</evidence>
<evidence type="ECO:0000313" key="2">
    <source>
        <dbReference type="EMBL" id="BCR04116.1"/>
    </source>
</evidence>
<proteinExistence type="predicted"/>
<dbReference type="Pfam" id="PF02915">
    <property type="entry name" value="Rubrerythrin"/>
    <property type="match status" value="1"/>
</dbReference>